<evidence type="ECO:0000256" key="1">
    <source>
        <dbReference type="SAM" id="Phobius"/>
    </source>
</evidence>
<keyword evidence="1" id="KW-0812">Transmembrane</keyword>
<evidence type="ECO:0000313" key="3">
    <source>
        <dbReference type="Proteomes" id="UP000683551"/>
    </source>
</evidence>
<dbReference type="Proteomes" id="UP000683551">
    <property type="component" value="Chromosome"/>
</dbReference>
<name>A0A9E6SXS9_9PROT</name>
<accession>A0A9E6SXS9</accession>
<dbReference type="AlphaFoldDB" id="A0A9E6SXS9"/>
<dbReference type="RefSeq" id="WP_273145192.1">
    <property type="nucleotide sequence ID" value="NZ_CP071137.1"/>
</dbReference>
<proteinExistence type="predicted"/>
<gene>
    <name evidence="2" type="ORF">JZL65_01390</name>
</gene>
<reference evidence="2" key="1">
    <citation type="submission" date="2021-02" db="EMBL/GenBank/DDBJ databases">
        <title>Comparative genomics of Ferrovum myxofaciens strains, predominant extremophile bacteria forming large biofilm stalactites in acid mine ecosystems.</title>
        <authorList>
            <person name="Burkartova K."/>
            <person name="Ridl J."/>
            <person name="Pajer P."/>
            <person name="Falteisek L."/>
        </authorList>
    </citation>
    <scope>NUCLEOTIDE SEQUENCE</scope>
    <source>
        <strain evidence="2">MI1III</strain>
    </source>
</reference>
<feature type="transmembrane region" description="Helical" evidence="1">
    <location>
        <begin position="25"/>
        <end position="48"/>
    </location>
</feature>
<organism evidence="2 3">
    <name type="scientific">Ferrovum myxofaciens</name>
    <dbReference type="NCBI Taxonomy" id="416213"/>
    <lineage>
        <taxon>Bacteria</taxon>
        <taxon>Pseudomonadati</taxon>
        <taxon>Pseudomonadota</taxon>
        <taxon>Betaproteobacteria</taxon>
        <taxon>Ferrovales</taxon>
        <taxon>Ferrovaceae</taxon>
        <taxon>Ferrovum</taxon>
    </lineage>
</organism>
<evidence type="ECO:0000313" key="2">
    <source>
        <dbReference type="EMBL" id="QWY77768.1"/>
    </source>
</evidence>
<dbReference type="EMBL" id="CP071137">
    <property type="protein sequence ID" value="QWY77768.1"/>
    <property type="molecule type" value="Genomic_DNA"/>
</dbReference>
<keyword evidence="1" id="KW-1133">Transmembrane helix</keyword>
<sequence length="74" mass="8018">MIMAGVVFWSGWMQFGSLEQTLPLIIAWNLLLGGVGLFAGEAIGVLLLRFRARNNRKSDPAGTTQPDPSEKTGD</sequence>
<keyword evidence="1" id="KW-0472">Membrane</keyword>
<protein>
    <submittedName>
        <fullName evidence="2">Uncharacterized protein</fullName>
    </submittedName>
</protein>